<reference evidence="20 21" key="1">
    <citation type="submission" date="2019-11" db="EMBL/GenBank/DDBJ databases">
        <title>Lactobacillus sp. nov. CRM56-3, isolated from fermented tea leaves.</title>
        <authorList>
            <person name="Phuengjayaem S."/>
            <person name="Tanasupawat S."/>
        </authorList>
    </citation>
    <scope>NUCLEOTIDE SEQUENCE [LARGE SCALE GENOMIC DNA]</scope>
    <source>
        <strain evidence="20 21">CRM56-3</strain>
    </source>
</reference>
<evidence type="ECO:0000256" key="3">
    <source>
        <dbReference type="ARBA" id="ARBA00005446"/>
    </source>
</evidence>
<feature type="domain" description="HRDC" evidence="17">
    <location>
        <begin position="508"/>
        <end position="588"/>
    </location>
</feature>
<sequence length="588" mass="65732">MTPQTILKSQFGYDTFRKGQEDVINAILNHQNVLAIMPTGGGKSLCYQIPALMLTGVTLVVSPLISLMKDQVDALNENGIPATFINSSLDYQAIDQRFQEAASGTVKLLYVSPERLDSGYLNRLAELPIDLVAIDEAHCISQWGHDFRPSYLNLANTIEQLPSQPTIVALTATATPKVARDICDRLRLSKEVKTGFSRPNLAFKIVKHQDNDKFLIEYLRQNAGQSGIVYASTRKEVERLTKLLNRRHIEATMYHGGLSKEERRENQEDFLYDRVPIMVATNAFGMGIDKSNVRFVIHAQVPGSLEAYYQEAGRAGRDGLPSEAILLFRLSDVQIQHFLIDQSDRDEAGKQREYDKLQAMSQYANTQECLQQYILNYFGEDGEKCGRCSNCLDDREKQDITIDAQKVLSCVKRMNERFGKVLVAQVLTGSSVARVKQLRFDELSTYGIMKQESQKSVAELIDFLTASGYLISEGGQYPILRVSDLGVAVLQGKEQVSRKVAVKATHALPENDALFERLRSLRREFAKQQGVPPFVIFSDRTLHDMCAVMPQNDEEMLTVSGVGESKLQKYGSAFLAELQSASADTSAD</sequence>
<dbReference type="Proteomes" id="UP000466388">
    <property type="component" value="Unassembled WGS sequence"/>
</dbReference>
<dbReference type="NCBIfam" id="TIGR00614">
    <property type="entry name" value="recQ_fam"/>
    <property type="match status" value="1"/>
</dbReference>
<dbReference type="EC" id="5.6.2.4" evidence="16"/>
<dbReference type="GO" id="GO:0043138">
    <property type="term" value="F:3'-5' DNA helicase activity"/>
    <property type="evidence" value="ECO:0007669"/>
    <property type="project" value="UniProtKB-EC"/>
</dbReference>
<keyword evidence="11" id="KW-0238">DNA-binding</keyword>
<evidence type="ECO:0000256" key="15">
    <source>
        <dbReference type="ARBA" id="ARBA00034617"/>
    </source>
</evidence>
<evidence type="ECO:0000256" key="7">
    <source>
        <dbReference type="ARBA" id="ARBA00022801"/>
    </source>
</evidence>
<dbReference type="SMART" id="SM00487">
    <property type="entry name" value="DEXDc"/>
    <property type="match status" value="1"/>
</dbReference>
<dbReference type="SUPFAM" id="SSF47819">
    <property type="entry name" value="HRDC-like"/>
    <property type="match status" value="1"/>
</dbReference>
<dbReference type="GO" id="GO:0006260">
    <property type="term" value="P:DNA replication"/>
    <property type="evidence" value="ECO:0007669"/>
    <property type="project" value="InterPro"/>
</dbReference>
<comment type="cofactor">
    <cofactor evidence="2">
        <name>Zn(2+)</name>
        <dbReference type="ChEBI" id="CHEBI:29105"/>
    </cofactor>
</comment>
<comment type="cofactor">
    <cofactor evidence="1">
        <name>Mg(2+)</name>
        <dbReference type="ChEBI" id="CHEBI:18420"/>
    </cofactor>
</comment>
<keyword evidence="9" id="KW-0862">Zinc</keyword>
<dbReference type="SMART" id="SM00956">
    <property type="entry name" value="RQC"/>
    <property type="match status" value="1"/>
</dbReference>
<evidence type="ECO:0000256" key="6">
    <source>
        <dbReference type="ARBA" id="ARBA00022763"/>
    </source>
</evidence>
<dbReference type="RefSeq" id="WP_155432420.1">
    <property type="nucleotide sequence ID" value="NZ_WNJO01000018.1"/>
</dbReference>
<gene>
    <name evidence="20" type="primary">recQ</name>
    <name evidence="20" type="ORF">GM612_11070</name>
</gene>
<dbReference type="InterPro" id="IPR036390">
    <property type="entry name" value="WH_DNA-bd_sf"/>
</dbReference>
<evidence type="ECO:0000256" key="4">
    <source>
        <dbReference type="ARBA" id="ARBA00022723"/>
    </source>
</evidence>
<dbReference type="GO" id="GO:0009378">
    <property type="term" value="F:four-way junction helicase activity"/>
    <property type="evidence" value="ECO:0007669"/>
    <property type="project" value="TreeGrafter"/>
</dbReference>
<dbReference type="CDD" id="cd17920">
    <property type="entry name" value="DEXHc_RecQ"/>
    <property type="match status" value="1"/>
</dbReference>
<dbReference type="GO" id="GO:0016787">
    <property type="term" value="F:hydrolase activity"/>
    <property type="evidence" value="ECO:0007669"/>
    <property type="project" value="UniProtKB-KW"/>
</dbReference>
<feature type="domain" description="Helicase ATP-binding" evidence="18">
    <location>
        <begin position="24"/>
        <end position="192"/>
    </location>
</feature>
<dbReference type="InterPro" id="IPR036388">
    <property type="entry name" value="WH-like_DNA-bd_sf"/>
</dbReference>
<dbReference type="SMART" id="SM00490">
    <property type="entry name" value="HELICc"/>
    <property type="match status" value="1"/>
</dbReference>
<dbReference type="FunFam" id="1.10.150.80:FF:000002">
    <property type="entry name" value="ATP-dependent DNA helicase RecQ"/>
    <property type="match status" value="1"/>
</dbReference>
<dbReference type="GO" id="GO:0006281">
    <property type="term" value="P:DNA repair"/>
    <property type="evidence" value="ECO:0007669"/>
    <property type="project" value="UniProtKB-KW"/>
</dbReference>
<dbReference type="PANTHER" id="PTHR13710">
    <property type="entry name" value="DNA HELICASE RECQ FAMILY MEMBER"/>
    <property type="match status" value="1"/>
</dbReference>
<dbReference type="InterPro" id="IPR018982">
    <property type="entry name" value="RQC_domain"/>
</dbReference>
<evidence type="ECO:0000256" key="1">
    <source>
        <dbReference type="ARBA" id="ARBA00001946"/>
    </source>
</evidence>
<dbReference type="GO" id="GO:0005524">
    <property type="term" value="F:ATP binding"/>
    <property type="evidence" value="ECO:0007669"/>
    <property type="project" value="UniProtKB-KW"/>
</dbReference>
<keyword evidence="14" id="KW-0413">Isomerase</keyword>
<organism evidence="20 21">
    <name type="scientific">Secundilactobacillus folii</name>
    <dbReference type="NCBI Taxonomy" id="2678357"/>
    <lineage>
        <taxon>Bacteria</taxon>
        <taxon>Bacillati</taxon>
        <taxon>Bacillota</taxon>
        <taxon>Bacilli</taxon>
        <taxon>Lactobacillales</taxon>
        <taxon>Lactobacillaceae</taxon>
        <taxon>Secundilactobacillus</taxon>
    </lineage>
</organism>
<dbReference type="InterPro" id="IPR006293">
    <property type="entry name" value="DNA_helicase_ATP-dep_RecQ_bac"/>
</dbReference>
<dbReference type="Gene3D" id="1.10.10.10">
    <property type="entry name" value="Winged helix-like DNA-binding domain superfamily/Winged helix DNA-binding domain"/>
    <property type="match status" value="1"/>
</dbReference>
<evidence type="ECO:0000256" key="16">
    <source>
        <dbReference type="NCBIfam" id="TIGR01389"/>
    </source>
</evidence>
<evidence type="ECO:0000256" key="13">
    <source>
        <dbReference type="ARBA" id="ARBA00023204"/>
    </source>
</evidence>
<dbReference type="InterPro" id="IPR014001">
    <property type="entry name" value="Helicase_ATP-bd"/>
</dbReference>
<evidence type="ECO:0000313" key="21">
    <source>
        <dbReference type="Proteomes" id="UP000466388"/>
    </source>
</evidence>
<dbReference type="PANTHER" id="PTHR13710:SF105">
    <property type="entry name" value="ATP-DEPENDENT DNA HELICASE Q1"/>
    <property type="match status" value="1"/>
</dbReference>
<dbReference type="InterPro" id="IPR010997">
    <property type="entry name" value="HRDC-like_sf"/>
</dbReference>
<dbReference type="Pfam" id="PF00570">
    <property type="entry name" value="HRDC"/>
    <property type="match status" value="1"/>
</dbReference>
<dbReference type="SUPFAM" id="SSF46785">
    <property type="entry name" value="Winged helix' DNA-binding domain"/>
    <property type="match status" value="1"/>
</dbReference>
<evidence type="ECO:0000256" key="9">
    <source>
        <dbReference type="ARBA" id="ARBA00022833"/>
    </source>
</evidence>
<accession>A0A7X2XYB8</accession>
<dbReference type="FunFam" id="3.40.50.300:FF:000296">
    <property type="entry name" value="ATP-dependent DNA helicase RecQ"/>
    <property type="match status" value="1"/>
</dbReference>
<keyword evidence="7 20" id="KW-0378">Hydrolase</keyword>
<keyword evidence="10" id="KW-0067">ATP-binding</keyword>
<evidence type="ECO:0000256" key="8">
    <source>
        <dbReference type="ARBA" id="ARBA00022806"/>
    </source>
</evidence>
<comment type="similarity">
    <text evidence="3">Belongs to the helicase family. RecQ subfamily.</text>
</comment>
<dbReference type="SUPFAM" id="SSF52540">
    <property type="entry name" value="P-loop containing nucleoside triphosphate hydrolases"/>
    <property type="match status" value="1"/>
</dbReference>
<dbReference type="CDD" id="cd18794">
    <property type="entry name" value="SF2_C_RecQ"/>
    <property type="match status" value="1"/>
</dbReference>
<dbReference type="InterPro" id="IPR004589">
    <property type="entry name" value="DNA_helicase_ATP-dep_RecQ"/>
</dbReference>
<proteinExistence type="inferred from homology"/>
<dbReference type="Gene3D" id="3.40.50.300">
    <property type="entry name" value="P-loop containing nucleotide triphosphate hydrolases"/>
    <property type="match status" value="2"/>
</dbReference>
<dbReference type="GO" id="GO:0046872">
    <property type="term" value="F:metal ion binding"/>
    <property type="evidence" value="ECO:0007669"/>
    <property type="project" value="UniProtKB-KW"/>
</dbReference>
<dbReference type="NCBIfam" id="TIGR01389">
    <property type="entry name" value="recQ"/>
    <property type="match status" value="1"/>
</dbReference>
<dbReference type="InterPro" id="IPR011545">
    <property type="entry name" value="DEAD/DEAH_box_helicase_dom"/>
</dbReference>
<comment type="caution">
    <text evidence="20">The sequence shown here is derived from an EMBL/GenBank/DDBJ whole genome shotgun (WGS) entry which is preliminary data.</text>
</comment>
<protein>
    <recommendedName>
        <fullName evidence="16">DNA helicase RecQ</fullName>
        <ecNumber evidence="16">5.6.2.4</ecNumber>
    </recommendedName>
</protein>
<evidence type="ECO:0000256" key="10">
    <source>
        <dbReference type="ARBA" id="ARBA00022840"/>
    </source>
</evidence>
<evidence type="ECO:0000256" key="11">
    <source>
        <dbReference type="ARBA" id="ARBA00023125"/>
    </source>
</evidence>
<dbReference type="InterPro" id="IPR001650">
    <property type="entry name" value="Helicase_C-like"/>
</dbReference>
<feature type="domain" description="Helicase C-terminal" evidence="19">
    <location>
        <begin position="210"/>
        <end position="361"/>
    </location>
</feature>
<evidence type="ECO:0000313" key="20">
    <source>
        <dbReference type="EMBL" id="MTV83158.1"/>
    </source>
</evidence>
<dbReference type="Pfam" id="PF00270">
    <property type="entry name" value="DEAD"/>
    <property type="match status" value="1"/>
</dbReference>
<dbReference type="Pfam" id="PF16124">
    <property type="entry name" value="RecQ_Zn_bind"/>
    <property type="match status" value="1"/>
</dbReference>
<dbReference type="Gene3D" id="1.10.150.80">
    <property type="entry name" value="HRDC domain"/>
    <property type="match status" value="1"/>
</dbReference>
<dbReference type="PROSITE" id="PS50967">
    <property type="entry name" value="HRDC"/>
    <property type="match status" value="1"/>
</dbReference>
<dbReference type="PROSITE" id="PS51192">
    <property type="entry name" value="HELICASE_ATP_BIND_1"/>
    <property type="match status" value="1"/>
</dbReference>
<evidence type="ECO:0000256" key="5">
    <source>
        <dbReference type="ARBA" id="ARBA00022741"/>
    </source>
</evidence>
<dbReference type="GO" id="GO:0005737">
    <property type="term" value="C:cytoplasm"/>
    <property type="evidence" value="ECO:0007669"/>
    <property type="project" value="TreeGrafter"/>
</dbReference>
<keyword evidence="21" id="KW-1185">Reference proteome</keyword>
<evidence type="ECO:0000259" key="19">
    <source>
        <dbReference type="PROSITE" id="PS51194"/>
    </source>
</evidence>
<keyword evidence="5" id="KW-0547">Nucleotide-binding</keyword>
<dbReference type="GO" id="GO:0043590">
    <property type="term" value="C:bacterial nucleoid"/>
    <property type="evidence" value="ECO:0007669"/>
    <property type="project" value="TreeGrafter"/>
</dbReference>
<dbReference type="EMBL" id="WNJO01000018">
    <property type="protein sequence ID" value="MTV83158.1"/>
    <property type="molecule type" value="Genomic_DNA"/>
</dbReference>
<dbReference type="PROSITE" id="PS51194">
    <property type="entry name" value="HELICASE_CTER"/>
    <property type="match status" value="1"/>
</dbReference>
<keyword evidence="4" id="KW-0479">Metal-binding</keyword>
<dbReference type="InterPro" id="IPR002121">
    <property type="entry name" value="HRDC_dom"/>
</dbReference>
<keyword evidence="8 20" id="KW-0347">Helicase</keyword>
<dbReference type="GO" id="GO:0009432">
    <property type="term" value="P:SOS response"/>
    <property type="evidence" value="ECO:0007669"/>
    <property type="project" value="UniProtKB-UniRule"/>
</dbReference>
<dbReference type="GO" id="GO:0003677">
    <property type="term" value="F:DNA binding"/>
    <property type="evidence" value="ECO:0007669"/>
    <property type="project" value="UniProtKB-KW"/>
</dbReference>
<keyword evidence="12" id="KW-0233">DNA recombination</keyword>
<dbReference type="InterPro" id="IPR027417">
    <property type="entry name" value="P-loop_NTPase"/>
</dbReference>
<dbReference type="InterPro" id="IPR032284">
    <property type="entry name" value="RecQ_Zn-bd"/>
</dbReference>
<comment type="catalytic activity">
    <reaction evidence="15">
        <text>Couples ATP hydrolysis with the unwinding of duplex DNA by translocating in the 3'-5' direction.</text>
        <dbReference type="EC" id="5.6.2.4"/>
    </reaction>
</comment>
<keyword evidence="13" id="KW-0234">DNA repair</keyword>
<dbReference type="Pfam" id="PF00271">
    <property type="entry name" value="Helicase_C"/>
    <property type="match status" value="1"/>
</dbReference>
<evidence type="ECO:0000256" key="12">
    <source>
        <dbReference type="ARBA" id="ARBA00023172"/>
    </source>
</evidence>
<evidence type="ECO:0000259" key="18">
    <source>
        <dbReference type="PROSITE" id="PS51192"/>
    </source>
</evidence>
<name>A0A7X2XYB8_9LACO</name>
<dbReference type="GO" id="GO:0006310">
    <property type="term" value="P:DNA recombination"/>
    <property type="evidence" value="ECO:0007669"/>
    <property type="project" value="UniProtKB-UniRule"/>
</dbReference>
<evidence type="ECO:0000256" key="2">
    <source>
        <dbReference type="ARBA" id="ARBA00001947"/>
    </source>
</evidence>
<evidence type="ECO:0000259" key="17">
    <source>
        <dbReference type="PROSITE" id="PS50967"/>
    </source>
</evidence>
<dbReference type="Pfam" id="PF09382">
    <property type="entry name" value="RQC"/>
    <property type="match status" value="1"/>
</dbReference>
<dbReference type="SMART" id="SM00341">
    <property type="entry name" value="HRDC"/>
    <property type="match status" value="1"/>
</dbReference>
<keyword evidence="6" id="KW-0227">DNA damage</keyword>
<dbReference type="GO" id="GO:0030894">
    <property type="term" value="C:replisome"/>
    <property type="evidence" value="ECO:0007669"/>
    <property type="project" value="TreeGrafter"/>
</dbReference>
<evidence type="ECO:0000256" key="14">
    <source>
        <dbReference type="ARBA" id="ARBA00023235"/>
    </source>
</evidence>
<dbReference type="AlphaFoldDB" id="A0A7X2XYB8"/>
<dbReference type="InterPro" id="IPR044876">
    <property type="entry name" value="HRDC_dom_sf"/>
</dbReference>